<dbReference type="Proteomes" id="UP000436522">
    <property type="component" value="Unassembled WGS sequence"/>
</dbReference>
<protein>
    <submittedName>
        <fullName evidence="1">Uncharacterized protein</fullName>
    </submittedName>
</protein>
<evidence type="ECO:0000313" key="2">
    <source>
        <dbReference type="Proteomes" id="UP000436522"/>
    </source>
</evidence>
<dbReference type="RefSeq" id="WP_159977387.1">
    <property type="nucleotide sequence ID" value="NZ_BLIV01000004.1"/>
</dbReference>
<gene>
    <name evidence="1" type="ORF">So717_22780</name>
</gene>
<accession>A0A640VUG3</accession>
<keyword evidence="2" id="KW-1185">Reference proteome</keyword>
<sequence>MDCEQLGFDALLRDADTDNAARVFDREAAHLPGTWAEALTCHRQQIADHHAAMLTNDFETAMHVRQEAYLLASKLNGGRHGILAGEDAPGCKLDAQASAAEGELPLWGQSGSFVVDAAGLTARVEMGGIFGIGATAMTYLGFSVRAVDADKPFLSATGYRSFLGVSIPPERGMTTEGFVQRVIEIHVETELRGELLRIDPDFFRRR</sequence>
<reference evidence="1 2" key="1">
    <citation type="submission" date="2019-12" db="EMBL/GenBank/DDBJ databases">
        <title>Roseobacter cerasinus sp. nov., isolated from seawater around aquaculture.</title>
        <authorList>
            <person name="Muramatsu S."/>
            <person name="Takabe Y."/>
            <person name="Mori K."/>
            <person name="Takaichi S."/>
            <person name="Hanada S."/>
        </authorList>
    </citation>
    <scope>NUCLEOTIDE SEQUENCE [LARGE SCALE GENOMIC DNA]</scope>
    <source>
        <strain evidence="1 2">AI77</strain>
    </source>
</reference>
<proteinExistence type="predicted"/>
<evidence type="ECO:0000313" key="1">
    <source>
        <dbReference type="EMBL" id="GFE50525.1"/>
    </source>
</evidence>
<organism evidence="1 2">
    <name type="scientific">Roseobacter cerasinus</name>
    <dbReference type="NCBI Taxonomy" id="2602289"/>
    <lineage>
        <taxon>Bacteria</taxon>
        <taxon>Pseudomonadati</taxon>
        <taxon>Pseudomonadota</taxon>
        <taxon>Alphaproteobacteria</taxon>
        <taxon>Rhodobacterales</taxon>
        <taxon>Roseobacteraceae</taxon>
        <taxon>Roseobacter</taxon>
    </lineage>
</organism>
<dbReference type="OrthoDB" id="9800596at2"/>
<name>A0A640VUG3_9RHOB</name>
<dbReference type="AlphaFoldDB" id="A0A640VUG3"/>
<dbReference type="EMBL" id="BLIV01000004">
    <property type="protein sequence ID" value="GFE50525.1"/>
    <property type="molecule type" value="Genomic_DNA"/>
</dbReference>
<comment type="caution">
    <text evidence="1">The sequence shown here is derived from an EMBL/GenBank/DDBJ whole genome shotgun (WGS) entry which is preliminary data.</text>
</comment>